<evidence type="ECO:0000256" key="1">
    <source>
        <dbReference type="SAM" id="Coils"/>
    </source>
</evidence>
<protein>
    <submittedName>
        <fullName evidence="3">Uncharacterized protein</fullName>
    </submittedName>
</protein>
<evidence type="ECO:0000256" key="2">
    <source>
        <dbReference type="SAM" id="MobiDB-lite"/>
    </source>
</evidence>
<keyword evidence="4" id="KW-1185">Reference proteome</keyword>
<keyword evidence="1" id="KW-0175">Coiled coil</keyword>
<dbReference type="OrthoDB" id="618480at2759"/>
<name>A0A6G1BNV5_9ORYZ</name>
<dbReference type="EMBL" id="SPHZ02000012">
    <property type="protein sequence ID" value="KAF0889063.1"/>
    <property type="molecule type" value="Genomic_DNA"/>
</dbReference>
<feature type="region of interest" description="Disordered" evidence="2">
    <location>
        <begin position="71"/>
        <end position="134"/>
    </location>
</feature>
<reference evidence="3 4" key="1">
    <citation type="submission" date="2019-11" db="EMBL/GenBank/DDBJ databases">
        <title>Whole genome sequence of Oryza granulata.</title>
        <authorList>
            <person name="Li W."/>
        </authorList>
    </citation>
    <scope>NUCLEOTIDE SEQUENCE [LARGE SCALE GENOMIC DNA]</scope>
    <source>
        <strain evidence="4">cv. Menghai</strain>
        <tissue evidence="3">Leaf</tissue>
    </source>
</reference>
<comment type="caution">
    <text evidence="3">The sequence shown here is derived from an EMBL/GenBank/DDBJ whole genome shotgun (WGS) entry which is preliminary data.</text>
</comment>
<evidence type="ECO:0000313" key="3">
    <source>
        <dbReference type="EMBL" id="KAF0889063.1"/>
    </source>
</evidence>
<dbReference type="Proteomes" id="UP000479710">
    <property type="component" value="Unassembled WGS sequence"/>
</dbReference>
<proteinExistence type="predicted"/>
<evidence type="ECO:0000313" key="4">
    <source>
        <dbReference type="Proteomes" id="UP000479710"/>
    </source>
</evidence>
<gene>
    <name evidence="3" type="ORF">E2562_021119</name>
</gene>
<organism evidence="3 4">
    <name type="scientific">Oryza meyeriana var. granulata</name>
    <dbReference type="NCBI Taxonomy" id="110450"/>
    <lineage>
        <taxon>Eukaryota</taxon>
        <taxon>Viridiplantae</taxon>
        <taxon>Streptophyta</taxon>
        <taxon>Embryophyta</taxon>
        <taxon>Tracheophyta</taxon>
        <taxon>Spermatophyta</taxon>
        <taxon>Magnoliopsida</taxon>
        <taxon>Liliopsida</taxon>
        <taxon>Poales</taxon>
        <taxon>Poaceae</taxon>
        <taxon>BOP clade</taxon>
        <taxon>Oryzoideae</taxon>
        <taxon>Oryzeae</taxon>
        <taxon>Oryzinae</taxon>
        <taxon>Oryza</taxon>
        <taxon>Oryza meyeriana</taxon>
    </lineage>
</organism>
<feature type="coiled-coil region" evidence="1">
    <location>
        <begin position="264"/>
        <end position="301"/>
    </location>
</feature>
<feature type="compositionally biased region" description="Low complexity" evidence="2">
    <location>
        <begin position="179"/>
        <end position="199"/>
    </location>
</feature>
<accession>A0A6G1BNV5</accession>
<sequence>MYTSSRDVTRTHIGEAGDLSEPALVALLKVVVGTDDLTRIVLPNEELALFLDPGRVALQMSLTAFDAQGLKEGPRADSEVWTSSGQAEGRAVPEEEDADTWAGSGRITDPELGPSEKPGSAPSDRPTATEASAAATAKAVAVALGAGGDNQWSPPRGAESVPGTTLGGTAFMSRREEASGGSTPFASASSTATPGSRGAWSRVESPQEAFPEVLESARAMVERLQAVAAARREELEGEYSALVEERGWLEVARKLLKVHVRAACAAHERSLSWIEKEREALEEARDAVAAQEEAEGRLELAAQCEQADRHAQELATCKDQVALREQMAGALEEALTKQEKTVLCREADLLLHF</sequence>
<feature type="region of interest" description="Disordered" evidence="2">
    <location>
        <begin position="146"/>
        <end position="204"/>
    </location>
</feature>
<dbReference type="AlphaFoldDB" id="A0A6G1BNV5"/>